<organism evidence="3">
    <name type="scientific">Rhipicephalus microplus</name>
    <name type="common">Cattle tick</name>
    <name type="synonym">Boophilus microplus</name>
    <dbReference type="NCBI Taxonomy" id="6941"/>
    <lineage>
        <taxon>Eukaryota</taxon>
        <taxon>Metazoa</taxon>
        <taxon>Ecdysozoa</taxon>
        <taxon>Arthropoda</taxon>
        <taxon>Chelicerata</taxon>
        <taxon>Arachnida</taxon>
        <taxon>Acari</taxon>
        <taxon>Parasitiformes</taxon>
        <taxon>Ixodida</taxon>
        <taxon>Ixodoidea</taxon>
        <taxon>Ixodidae</taxon>
        <taxon>Rhipicephalinae</taxon>
        <taxon>Rhipicephalus</taxon>
        <taxon>Boophilus</taxon>
    </lineage>
</organism>
<keyword evidence="3" id="KW-0121">Carboxypeptidase</keyword>
<feature type="signal peptide" evidence="2">
    <location>
        <begin position="1"/>
        <end position="18"/>
    </location>
</feature>
<name>A0A6G4ZXZ3_RHIMP</name>
<dbReference type="OrthoDB" id="443318at2759"/>
<dbReference type="Pfam" id="PF00450">
    <property type="entry name" value="Peptidase_S10"/>
    <property type="match status" value="1"/>
</dbReference>
<dbReference type="EMBL" id="GIKN01001352">
    <property type="protein sequence ID" value="NIE43625.1"/>
    <property type="molecule type" value="Transcribed_RNA"/>
</dbReference>
<dbReference type="InterPro" id="IPR001563">
    <property type="entry name" value="Peptidase_S10"/>
</dbReference>
<dbReference type="GO" id="GO:0004185">
    <property type="term" value="F:serine-type carboxypeptidase activity"/>
    <property type="evidence" value="ECO:0007669"/>
    <property type="project" value="InterPro"/>
</dbReference>
<comment type="similarity">
    <text evidence="1">Belongs to the peptidase S10 family.</text>
</comment>
<keyword evidence="3" id="KW-0645">Protease</keyword>
<keyword evidence="3" id="KW-0378">Hydrolase</keyword>
<proteinExistence type="inferred from homology"/>
<evidence type="ECO:0000256" key="1">
    <source>
        <dbReference type="ARBA" id="ARBA00009431"/>
    </source>
</evidence>
<keyword evidence="2" id="KW-0732">Signal</keyword>
<dbReference type="AlphaFoldDB" id="A0A6G4ZXZ3"/>
<feature type="chain" id="PRO_5026080923" evidence="2">
    <location>
        <begin position="19"/>
        <end position="129"/>
    </location>
</feature>
<dbReference type="GO" id="GO:0006508">
    <property type="term" value="P:proteolysis"/>
    <property type="evidence" value="ECO:0007669"/>
    <property type="project" value="InterPro"/>
</dbReference>
<dbReference type="VEuPathDB" id="VectorBase:LOC119165045"/>
<protein>
    <submittedName>
        <fullName evidence="3">Putative serine carboxypeptidase</fullName>
    </submittedName>
</protein>
<reference evidence="3" key="1">
    <citation type="submission" date="2020-03" db="EMBL/GenBank/DDBJ databases">
        <title>A transcriptome and proteome of the tick Rhipicephalus microplus shaped by the genetic composition of its hosts and developmental stage.</title>
        <authorList>
            <person name="Garcia G.R."/>
            <person name="Ribeiro J.M.C."/>
            <person name="Maruyama S.R."/>
            <person name="Gardinasse L.G."/>
            <person name="Nelson K."/>
            <person name="Ferreira B.R."/>
            <person name="Andrade T.G."/>
            <person name="Santos I.K.F.M."/>
        </authorList>
    </citation>
    <scope>NUCLEOTIDE SEQUENCE</scope>
    <source>
        <strain evidence="3">NSGR</strain>
        <tissue evidence="3">Salivary glands</tissue>
    </source>
</reference>
<dbReference type="InterPro" id="IPR029058">
    <property type="entry name" value="AB_hydrolase_fold"/>
</dbReference>
<evidence type="ECO:0000313" key="3">
    <source>
        <dbReference type="EMBL" id="NIE43625.1"/>
    </source>
</evidence>
<accession>A0A6G4ZXZ3</accession>
<sequence>MKNALSWTLILMLGGVKCQPSIFESIPPPLSYETLFLTPYIENKSLIQARNASKVDLFEKMANVMAYSGFITVDSRCNSNLFFLFLVSKNNKTDDPLMLWTQGGPGLSALFGELLENGPIAFDTENTYR</sequence>
<evidence type="ECO:0000256" key="2">
    <source>
        <dbReference type="SAM" id="SignalP"/>
    </source>
</evidence>
<dbReference type="Gene3D" id="3.40.50.1820">
    <property type="entry name" value="alpha/beta hydrolase"/>
    <property type="match status" value="1"/>
</dbReference>
<dbReference type="SUPFAM" id="SSF53474">
    <property type="entry name" value="alpha/beta-Hydrolases"/>
    <property type="match status" value="1"/>
</dbReference>